<evidence type="ECO:0000313" key="4">
    <source>
        <dbReference type="Proteomes" id="UP000230108"/>
    </source>
</evidence>
<accession>A0A2M7QF99</accession>
<dbReference type="EMBL" id="PFLF01000004">
    <property type="protein sequence ID" value="PIY69533.1"/>
    <property type="molecule type" value="Genomic_DNA"/>
</dbReference>
<keyword evidence="1" id="KW-0560">Oxidoreductase</keyword>
<dbReference type="Gene3D" id="3.40.605.10">
    <property type="entry name" value="Aldehyde Dehydrogenase, Chain A, domain 1"/>
    <property type="match status" value="1"/>
</dbReference>
<proteinExistence type="predicted"/>
<dbReference type="SUPFAM" id="SSF53720">
    <property type="entry name" value="ALDH-like"/>
    <property type="match status" value="1"/>
</dbReference>
<dbReference type="GO" id="GO:0004777">
    <property type="term" value="F:succinate-semialdehyde dehydrogenase (NAD+) activity"/>
    <property type="evidence" value="ECO:0007669"/>
    <property type="project" value="TreeGrafter"/>
</dbReference>
<dbReference type="Pfam" id="PF00171">
    <property type="entry name" value="Aldedh"/>
    <property type="match status" value="1"/>
</dbReference>
<dbReference type="PANTHER" id="PTHR43217:SF1">
    <property type="entry name" value="SUCCINATE SEMIALDEHYDE DEHYDROGENASE [NAD(P)+] SAD"/>
    <property type="match status" value="1"/>
</dbReference>
<dbReference type="InterPro" id="IPR016161">
    <property type="entry name" value="Ald_DH/histidinol_DH"/>
</dbReference>
<evidence type="ECO:0000256" key="1">
    <source>
        <dbReference type="ARBA" id="ARBA00023002"/>
    </source>
</evidence>
<dbReference type="InterPro" id="IPR016162">
    <property type="entry name" value="Ald_DH_N"/>
</dbReference>
<gene>
    <name evidence="3" type="ORF">COY90_00170</name>
</gene>
<dbReference type="AlphaFoldDB" id="A0A2M7QF99"/>
<dbReference type="InterPro" id="IPR047110">
    <property type="entry name" value="GABD/Sad-like"/>
</dbReference>
<organism evidence="3 4">
    <name type="scientific">Candidatus Roizmanbacteria bacterium CG_4_10_14_0_8_um_filter_39_9</name>
    <dbReference type="NCBI Taxonomy" id="1974829"/>
    <lineage>
        <taxon>Bacteria</taxon>
        <taxon>Candidatus Roizmaniibacteriota</taxon>
    </lineage>
</organism>
<protein>
    <recommendedName>
        <fullName evidence="2">Aldehyde dehydrogenase domain-containing protein</fullName>
    </recommendedName>
</protein>
<reference evidence="4" key="1">
    <citation type="submission" date="2017-09" db="EMBL/GenBank/DDBJ databases">
        <title>Depth-based differentiation of microbial function through sediment-hosted aquifers and enrichment of novel symbionts in the deep terrestrial subsurface.</title>
        <authorList>
            <person name="Probst A.J."/>
            <person name="Ladd B."/>
            <person name="Jarett J.K."/>
            <person name="Geller-Mcgrath D.E."/>
            <person name="Sieber C.M.K."/>
            <person name="Emerson J.B."/>
            <person name="Anantharaman K."/>
            <person name="Thomas B.C."/>
            <person name="Malmstrom R."/>
            <person name="Stieglmeier M."/>
            <person name="Klingl A."/>
            <person name="Woyke T."/>
            <person name="Ryan C.M."/>
            <person name="Banfield J.F."/>
        </authorList>
    </citation>
    <scope>NUCLEOTIDE SEQUENCE [LARGE SCALE GENOMIC DNA]</scope>
</reference>
<evidence type="ECO:0000259" key="2">
    <source>
        <dbReference type="Pfam" id="PF00171"/>
    </source>
</evidence>
<dbReference type="Proteomes" id="UP000230108">
    <property type="component" value="Unassembled WGS sequence"/>
</dbReference>
<feature type="domain" description="Aldehyde dehydrogenase" evidence="2">
    <location>
        <begin position="4"/>
        <end position="108"/>
    </location>
</feature>
<comment type="caution">
    <text evidence="3">The sequence shown here is derived from an EMBL/GenBank/DDBJ whole genome shotgun (WGS) entry which is preliminary data.</text>
</comment>
<dbReference type="PANTHER" id="PTHR43217">
    <property type="entry name" value="SUCCINATE SEMIALDEHYDE DEHYDROGENASE [NAD(P)+] SAD"/>
    <property type="match status" value="1"/>
</dbReference>
<feature type="non-terminal residue" evidence="3">
    <location>
        <position position="112"/>
    </location>
</feature>
<sequence>MNKIISTNPGKNYEVVGEVFVTSSREITQKVYAANKAKKQWKVLGLDKRIKLLKPLVGLIEKRKEEIALTITQEMGKPIKESRDDVAWDMSYLKSFFELGAHYLQDEVTYSN</sequence>
<name>A0A2M7QF99_9BACT</name>
<dbReference type="InterPro" id="IPR015590">
    <property type="entry name" value="Aldehyde_DH_dom"/>
</dbReference>
<evidence type="ECO:0000313" key="3">
    <source>
        <dbReference type="EMBL" id="PIY69533.1"/>
    </source>
</evidence>